<organism evidence="3 4">
    <name type="scientific">Gnathostoma spinigerum</name>
    <dbReference type="NCBI Taxonomy" id="75299"/>
    <lineage>
        <taxon>Eukaryota</taxon>
        <taxon>Metazoa</taxon>
        <taxon>Ecdysozoa</taxon>
        <taxon>Nematoda</taxon>
        <taxon>Chromadorea</taxon>
        <taxon>Rhabditida</taxon>
        <taxon>Spirurina</taxon>
        <taxon>Gnathostomatomorpha</taxon>
        <taxon>Gnathostomatoidea</taxon>
        <taxon>Gnathostomatidae</taxon>
        <taxon>Gnathostoma</taxon>
    </lineage>
</organism>
<dbReference type="InterPro" id="IPR013128">
    <property type="entry name" value="Peptidase_C1A"/>
</dbReference>
<gene>
    <name evidence="3" type="ORF">AB6A40_001928</name>
</gene>
<feature type="domain" description="Peptidase C1A papain C-terminal" evidence="2">
    <location>
        <begin position="2"/>
        <end position="201"/>
    </location>
</feature>
<dbReference type="InterPro" id="IPR000668">
    <property type="entry name" value="Peptidase_C1A_C"/>
</dbReference>
<dbReference type="PANTHER" id="PTHR12411">
    <property type="entry name" value="CYSTEINE PROTEASE FAMILY C1-RELATED"/>
    <property type="match status" value="1"/>
</dbReference>
<keyword evidence="4" id="KW-1185">Reference proteome</keyword>
<evidence type="ECO:0000259" key="2">
    <source>
        <dbReference type="SMART" id="SM00645"/>
    </source>
</evidence>
<dbReference type="Gene3D" id="3.90.70.10">
    <property type="entry name" value="Cysteine proteinases"/>
    <property type="match status" value="1"/>
</dbReference>
<reference evidence="3 4" key="1">
    <citation type="submission" date="2024-08" db="EMBL/GenBank/DDBJ databases">
        <title>Gnathostoma spinigerum genome.</title>
        <authorList>
            <person name="Gonzalez-Bertolin B."/>
            <person name="Monzon S."/>
            <person name="Zaballos A."/>
            <person name="Jimenez P."/>
            <person name="Dekumyoy P."/>
            <person name="Varona S."/>
            <person name="Cuesta I."/>
            <person name="Sumanam S."/>
            <person name="Adisakwattana P."/>
            <person name="Gasser R.B."/>
            <person name="Hernandez-Gonzalez A."/>
            <person name="Young N.D."/>
            <person name="Perteguer M.J."/>
        </authorList>
    </citation>
    <scope>NUCLEOTIDE SEQUENCE [LARGE SCALE GENOMIC DNA]</scope>
    <source>
        <strain evidence="3">AL3</strain>
        <tissue evidence="3">Liver</tissue>
    </source>
</reference>
<name>A0ABD6EAQ2_9BILA</name>
<evidence type="ECO:0000313" key="3">
    <source>
        <dbReference type="EMBL" id="MFH4975219.1"/>
    </source>
</evidence>
<dbReference type="PROSITE" id="PS00640">
    <property type="entry name" value="THIOL_PROTEASE_ASN"/>
    <property type="match status" value="1"/>
</dbReference>
<protein>
    <recommendedName>
        <fullName evidence="2">Peptidase C1A papain C-terminal domain-containing protein</fullName>
    </recommendedName>
</protein>
<comment type="caution">
    <text evidence="3">The sequence shown here is derived from an EMBL/GenBank/DDBJ whole genome shotgun (WGS) entry which is preliminary data.</text>
</comment>
<dbReference type="InterPro" id="IPR038765">
    <property type="entry name" value="Papain-like_cys_pep_sf"/>
</dbReference>
<dbReference type="SUPFAM" id="SSF54001">
    <property type="entry name" value="Cysteine proteinases"/>
    <property type="match status" value="1"/>
</dbReference>
<dbReference type="Pfam" id="PF00112">
    <property type="entry name" value="Peptidase_C1"/>
    <property type="match status" value="1"/>
</dbReference>
<evidence type="ECO:0000313" key="4">
    <source>
        <dbReference type="Proteomes" id="UP001608902"/>
    </source>
</evidence>
<dbReference type="EMBL" id="JBGFUD010000778">
    <property type="protein sequence ID" value="MFH4975219.1"/>
    <property type="molecule type" value="Genomic_DNA"/>
</dbReference>
<accession>A0ABD6EAQ2</accession>
<evidence type="ECO:0000256" key="1">
    <source>
        <dbReference type="ARBA" id="ARBA00008455"/>
    </source>
</evidence>
<dbReference type="SMART" id="SM00645">
    <property type="entry name" value="Pept_C1"/>
    <property type="match status" value="1"/>
</dbReference>
<dbReference type="Proteomes" id="UP001608902">
    <property type="component" value="Unassembled WGS sequence"/>
</dbReference>
<dbReference type="AlphaFoldDB" id="A0ABD6EAQ2"/>
<dbReference type="InterPro" id="IPR025661">
    <property type="entry name" value="Pept_asp_AS"/>
</dbReference>
<sequence length="246" mass="28303">MDLMTCCKRCTVSKDGCRGGFVSRAWDYWVTDGIVSGGDYESKEGCKPYQFPKCSHTSKSKNYPDCSTSMYKADICSNKCTNENTAEQKTKYIGKKWYYVPAKEEEIMREIYEHGPVSATFNIYESFFNYTGGIYSDCDKKTRGRFLGKRSVKILGWGKDRSKKYWLAANSWNEEWGKNGFFHIRRGSNTCKIEGDVVAGIPDKVVTVSTEHHQEINGFDINRKRIHRITQNSIKLLVVVLLFFMI</sequence>
<proteinExistence type="inferred from homology"/>
<comment type="similarity">
    <text evidence="1">Belongs to the peptidase C1 family.</text>
</comment>